<protein>
    <submittedName>
        <fullName evidence="2">Uncharacterized protein</fullName>
    </submittedName>
</protein>
<evidence type="ECO:0000313" key="2">
    <source>
        <dbReference type="EMBL" id="KAK8511116.1"/>
    </source>
</evidence>
<dbReference type="EMBL" id="JBBPBM010000079">
    <property type="protein sequence ID" value="KAK8511116.1"/>
    <property type="molecule type" value="Genomic_DNA"/>
</dbReference>
<organism evidence="2 3">
    <name type="scientific">Hibiscus sabdariffa</name>
    <name type="common">roselle</name>
    <dbReference type="NCBI Taxonomy" id="183260"/>
    <lineage>
        <taxon>Eukaryota</taxon>
        <taxon>Viridiplantae</taxon>
        <taxon>Streptophyta</taxon>
        <taxon>Embryophyta</taxon>
        <taxon>Tracheophyta</taxon>
        <taxon>Spermatophyta</taxon>
        <taxon>Magnoliopsida</taxon>
        <taxon>eudicotyledons</taxon>
        <taxon>Gunneridae</taxon>
        <taxon>Pentapetalae</taxon>
        <taxon>rosids</taxon>
        <taxon>malvids</taxon>
        <taxon>Malvales</taxon>
        <taxon>Malvaceae</taxon>
        <taxon>Malvoideae</taxon>
        <taxon>Hibiscus</taxon>
    </lineage>
</organism>
<comment type="caution">
    <text evidence="2">The sequence shown here is derived from an EMBL/GenBank/DDBJ whole genome shotgun (WGS) entry which is preliminary data.</text>
</comment>
<evidence type="ECO:0000313" key="3">
    <source>
        <dbReference type="Proteomes" id="UP001472677"/>
    </source>
</evidence>
<evidence type="ECO:0000256" key="1">
    <source>
        <dbReference type="SAM" id="MobiDB-lite"/>
    </source>
</evidence>
<gene>
    <name evidence="2" type="ORF">V6N12_033397</name>
</gene>
<reference evidence="2 3" key="1">
    <citation type="journal article" date="2024" name="G3 (Bethesda)">
        <title>Genome assembly of Hibiscus sabdariffa L. provides insights into metabolisms of medicinal natural products.</title>
        <authorList>
            <person name="Kim T."/>
        </authorList>
    </citation>
    <scope>NUCLEOTIDE SEQUENCE [LARGE SCALE GENOMIC DNA]</scope>
    <source>
        <strain evidence="2">TK-2024</strain>
        <tissue evidence="2">Old leaves</tissue>
    </source>
</reference>
<feature type="region of interest" description="Disordered" evidence="1">
    <location>
        <begin position="39"/>
        <end position="70"/>
    </location>
</feature>
<dbReference type="Proteomes" id="UP001472677">
    <property type="component" value="Unassembled WGS sequence"/>
</dbReference>
<proteinExistence type="predicted"/>
<accession>A0ABR2BVF6</accession>
<name>A0ABR2BVF6_9ROSI</name>
<keyword evidence="3" id="KW-1185">Reference proteome</keyword>
<sequence length="70" mass="6974">MKVRRLTQALQLQQHQQLVQLKLSPQTFVVGAGAGAGVGVDEGSPLDTGPATATTSAIGAAEGSPSATTT</sequence>